<sequence>MNPRLTSVFALLASTFLRSAHNMKAPLPGHSVQPQLWTVPITPGGPLVSFHGTVQQLLAQVTKLNPNYEAELAALTPDAGPPGHDSSNERKKRDLKDHTMSRYRCGYDFYDVDTGTVSNRRYEGSLIGHLESLEGQPTLAPMACSRVSCEHDHGIWWCNSGSTEKKLENWQVLADAVKELIKLCRLMKGDGAGQIEYQDGWSALYHSGPSNTC</sequence>
<protein>
    <submittedName>
        <fullName evidence="3">Uncharacterized protein</fullName>
    </submittedName>
</protein>
<keyword evidence="4" id="KW-1185">Reference proteome</keyword>
<reference evidence="3" key="1">
    <citation type="submission" date="2022-07" db="EMBL/GenBank/DDBJ databases">
        <title>Fungi with potential for degradation of polypropylene.</title>
        <authorList>
            <person name="Gostincar C."/>
        </authorList>
    </citation>
    <scope>NUCLEOTIDE SEQUENCE</scope>
    <source>
        <strain evidence="3">EXF-13287</strain>
    </source>
</reference>
<dbReference type="PANTHER" id="PTHR35605:SF1">
    <property type="entry name" value="ECP2 EFFECTOR PROTEIN DOMAIN-CONTAINING PROTEIN-RELATED"/>
    <property type="match status" value="1"/>
</dbReference>
<evidence type="ECO:0000256" key="1">
    <source>
        <dbReference type="SAM" id="MobiDB-lite"/>
    </source>
</evidence>
<feature type="region of interest" description="Disordered" evidence="1">
    <location>
        <begin position="74"/>
        <end position="95"/>
    </location>
</feature>
<feature type="signal peptide" evidence="2">
    <location>
        <begin position="1"/>
        <end position="20"/>
    </location>
</feature>
<feature type="compositionally biased region" description="Basic and acidic residues" evidence="1">
    <location>
        <begin position="86"/>
        <end position="95"/>
    </location>
</feature>
<gene>
    <name evidence="3" type="ORF">NKR19_g5973</name>
</gene>
<dbReference type="PANTHER" id="PTHR35605">
    <property type="entry name" value="ECP2 EFFECTOR PROTEIN DOMAIN-CONTAINING PROTEIN-RELATED"/>
    <property type="match status" value="1"/>
</dbReference>
<feature type="chain" id="PRO_5041238422" evidence="2">
    <location>
        <begin position="21"/>
        <end position="213"/>
    </location>
</feature>
<dbReference type="Proteomes" id="UP001174691">
    <property type="component" value="Unassembled WGS sequence"/>
</dbReference>
<evidence type="ECO:0000313" key="4">
    <source>
        <dbReference type="Proteomes" id="UP001174691"/>
    </source>
</evidence>
<accession>A0AA38RUG5</accession>
<name>A0AA38RUG5_9PEZI</name>
<keyword evidence="2" id="KW-0732">Signal</keyword>
<evidence type="ECO:0000313" key="3">
    <source>
        <dbReference type="EMBL" id="KAJ9148192.1"/>
    </source>
</evidence>
<proteinExistence type="predicted"/>
<evidence type="ECO:0000256" key="2">
    <source>
        <dbReference type="SAM" id="SignalP"/>
    </source>
</evidence>
<comment type="caution">
    <text evidence="3">The sequence shown here is derived from an EMBL/GenBank/DDBJ whole genome shotgun (WGS) entry which is preliminary data.</text>
</comment>
<organism evidence="3 4">
    <name type="scientific">Coniochaeta hoffmannii</name>
    <dbReference type="NCBI Taxonomy" id="91930"/>
    <lineage>
        <taxon>Eukaryota</taxon>
        <taxon>Fungi</taxon>
        <taxon>Dikarya</taxon>
        <taxon>Ascomycota</taxon>
        <taxon>Pezizomycotina</taxon>
        <taxon>Sordariomycetes</taxon>
        <taxon>Sordariomycetidae</taxon>
        <taxon>Coniochaetales</taxon>
        <taxon>Coniochaetaceae</taxon>
        <taxon>Coniochaeta</taxon>
    </lineage>
</organism>
<dbReference type="AlphaFoldDB" id="A0AA38RUG5"/>
<dbReference type="EMBL" id="JANBVN010000087">
    <property type="protein sequence ID" value="KAJ9148192.1"/>
    <property type="molecule type" value="Genomic_DNA"/>
</dbReference>